<keyword evidence="2" id="KW-0614">Plasmid</keyword>
<gene>
    <name evidence="2" type="ORF">FOD75_10720</name>
</gene>
<dbReference type="EMBL" id="CP041677">
    <property type="protein sequence ID" value="QDR73564.1"/>
    <property type="molecule type" value="Genomic_DNA"/>
</dbReference>
<evidence type="ECO:0000313" key="2">
    <source>
        <dbReference type="EMBL" id="QDR73564.1"/>
    </source>
</evidence>
<evidence type="ECO:0000313" key="3">
    <source>
        <dbReference type="Proteomes" id="UP000316394"/>
    </source>
</evidence>
<evidence type="ECO:0000256" key="1">
    <source>
        <dbReference type="SAM" id="MobiDB-lite"/>
    </source>
</evidence>
<name>A0A517D8B0_LIMRT</name>
<reference evidence="2 3" key="1">
    <citation type="submission" date="2019-07" db="EMBL/GenBank/DDBJ databases">
        <title>Gastrointestinal microbiota of Peromyscus leucopus, the white-footed mouse.</title>
        <authorList>
            <person name="Milovic A."/>
            <person name="Bassam K."/>
            <person name="Barbour A.G."/>
        </authorList>
    </citation>
    <scope>NUCLEOTIDE SEQUENCE [LARGE SCALE GENOMIC DNA]</scope>
    <source>
        <strain evidence="2 3">LL7</strain>
        <plasmid evidence="2 3">unnamed</plasmid>
    </source>
</reference>
<dbReference type="Proteomes" id="UP000316394">
    <property type="component" value="Plasmid unnamed"/>
</dbReference>
<proteinExistence type="predicted"/>
<organism evidence="2 3">
    <name type="scientific">Limosilactobacillus reuteri</name>
    <name type="common">Lactobacillus reuteri</name>
    <dbReference type="NCBI Taxonomy" id="1598"/>
    <lineage>
        <taxon>Bacteria</taxon>
        <taxon>Bacillati</taxon>
        <taxon>Bacillota</taxon>
        <taxon>Bacilli</taxon>
        <taxon>Lactobacillales</taxon>
        <taxon>Lactobacillaceae</taxon>
        <taxon>Limosilactobacillus</taxon>
    </lineage>
</organism>
<dbReference type="AlphaFoldDB" id="A0A517D8B0"/>
<accession>A0A517D8B0</accession>
<feature type="region of interest" description="Disordered" evidence="1">
    <location>
        <begin position="63"/>
        <end position="139"/>
    </location>
</feature>
<sequence>MKKQKVARVQFRLYPDDDDIRRFLSKQKIMRQSLRLLILKAIEEYGYVDVADIIPTVDDHLKSISTTPIEEKERLKRNKGKVDVNEEQQSGKNESVGKSVIKDNKKAKKQSNQDKQKSEDDEDSLPLEDFFQAYTNDTI</sequence>
<protein>
    <submittedName>
        <fullName evidence="2">Uncharacterized protein</fullName>
    </submittedName>
</protein>
<geneLocation type="plasmid" evidence="2 3">
    <name>unnamed</name>
</geneLocation>
<feature type="compositionally biased region" description="Basic and acidic residues" evidence="1">
    <location>
        <begin position="69"/>
        <end position="84"/>
    </location>
</feature>
<dbReference type="RefSeq" id="WP_144227804.1">
    <property type="nucleotide sequence ID" value="NZ_CP041677.1"/>
</dbReference>